<evidence type="ECO:0000256" key="4">
    <source>
        <dbReference type="ARBA" id="ARBA00022692"/>
    </source>
</evidence>
<keyword evidence="3" id="KW-0813">Transport</keyword>
<dbReference type="OMA" id="YFIAWAI"/>
<dbReference type="AlphaFoldDB" id="A0A1S0TGS7"/>
<evidence type="ECO:0000256" key="6">
    <source>
        <dbReference type="ARBA" id="ARBA00022989"/>
    </source>
</evidence>
<dbReference type="PANTHER" id="PTHR13131:SF5">
    <property type="entry name" value="CYSTINOSIN"/>
    <property type="match status" value="1"/>
</dbReference>
<dbReference type="GO" id="GO:0015184">
    <property type="term" value="F:L-cystine transmembrane transporter activity"/>
    <property type="evidence" value="ECO:0007669"/>
    <property type="project" value="TreeGrafter"/>
</dbReference>
<comment type="subcellular location">
    <subcellularLocation>
        <location evidence="1">Endomembrane system</location>
        <topology evidence="1">Multi-pass membrane protein</topology>
    </subcellularLocation>
</comment>
<dbReference type="GO" id="GO:0005765">
    <property type="term" value="C:lysosomal membrane"/>
    <property type="evidence" value="ECO:0007669"/>
    <property type="project" value="TreeGrafter"/>
</dbReference>
<feature type="transmembrane region" description="Helical" evidence="9">
    <location>
        <begin position="48"/>
        <end position="67"/>
    </location>
</feature>
<dbReference type="GeneID" id="9952489"/>
<dbReference type="EMBL" id="JH713499">
    <property type="protein sequence ID" value="EFO13524.1"/>
    <property type="molecule type" value="Genomic_DNA"/>
</dbReference>
<evidence type="ECO:0000256" key="7">
    <source>
        <dbReference type="ARBA" id="ARBA00023136"/>
    </source>
</evidence>
<evidence type="ECO:0000256" key="8">
    <source>
        <dbReference type="ARBA" id="ARBA00048473"/>
    </source>
</evidence>
<proteinExistence type="inferred from homology"/>
<evidence type="ECO:0000256" key="9">
    <source>
        <dbReference type="SAM" id="Phobius"/>
    </source>
</evidence>
<evidence type="ECO:0000256" key="3">
    <source>
        <dbReference type="ARBA" id="ARBA00022448"/>
    </source>
</evidence>
<dbReference type="Pfam" id="PF04193">
    <property type="entry name" value="PQ-loop"/>
    <property type="match status" value="1"/>
</dbReference>
<dbReference type="CTD" id="9952489"/>
<accession>A0A1S0TGS7</accession>
<dbReference type="SMART" id="SM00679">
    <property type="entry name" value="CTNS"/>
    <property type="match status" value="1"/>
</dbReference>
<comment type="catalytic activity">
    <reaction evidence="8">
        <text>L-cystine(out) + H(+)(out) = L-cystine(in) + H(+)(in)</text>
        <dbReference type="Rhea" id="RHEA:66172"/>
        <dbReference type="ChEBI" id="CHEBI:15378"/>
        <dbReference type="ChEBI" id="CHEBI:35491"/>
    </reaction>
    <physiologicalReaction direction="left-to-right" evidence="8">
        <dbReference type="Rhea" id="RHEA:66173"/>
    </physiologicalReaction>
</comment>
<organism evidence="10">
    <name type="scientific">Loa loa</name>
    <name type="common">Eye worm</name>
    <name type="synonym">Filaria loa</name>
    <dbReference type="NCBI Taxonomy" id="7209"/>
    <lineage>
        <taxon>Eukaryota</taxon>
        <taxon>Metazoa</taxon>
        <taxon>Ecdysozoa</taxon>
        <taxon>Nematoda</taxon>
        <taxon>Chromadorea</taxon>
        <taxon>Rhabditida</taxon>
        <taxon>Spirurina</taxon>
        <taxon>Spiruromorpha</taxon>
        <taxon>Filarioidea</taxon>
        <taxon>Onchocercidae</taxon>
        <taxon>Loa</taxon>
    </lineage>
</organism>
<comment type="similarity">
    <text evidence="2">Belongs to the cystinosin family.</text>
</comment>
<keyword evidence="6 9" id="KW-1133">Transmembrane helix</keyword>
<evidence type="ECO:0000256" key="2">
    <source>
        <dbReference type="ARBA" id="ARBA00006855"/>
    </source>
</evidence>
<evidence type="ECO:0000256" key="1">
    <source>
        <dbReference type="ARBA" id="ARBA00004127"/>
    </source>
</evidence>
<evidence type="ECO:0000256" key="5">
    <source>
        <dbReference type="ARBA" id="ARBA00022737"/>
    </source>
</evidence>
<dbReference type="RefSeq" id="XP_003150545.1">
    <property type="nucleotide sequence ID" value="XM_003150497.1"/>
</dbReference>
<dbReference type="InParanoid" id="A0A1S0TGS7"/>
<dbReference type="InterPro" id="IPR005282">
    <property type="entry name" value="LC_transporter"/>
</dbReference>
<feature type="transmembrane region" description="Helical" evidence="9">
    <location>
        <begin position="7"/>
        <end position="28"/>
    </location>
</feature>
<dbReference type="OrthoDB" id="75720at2759"/>
<dbReference type="PANTHER" id="PTHR13131">
    <property type="entry name" value="CYSTINOSIN"/>
    <property type="match status" value="1"/>
</dbReference>
<feature type="non-terminal residue" evidence="10">
    <location>
        <position position="1"/>
    </location>
</feature>
<dbReference type="KEGG" id="loa:LOAG_15005"/>
<keyword evidence="5" id="KW-0677">Repeat</keyword>
<evidence type="ECO:0000313" key="10">
    <source>
        <dbReference type="EMBL" id="EFO13524.1"/>
    </source>
</evidence>
<dbReference type="InterPro" id="IPR006603">
    <property type="entry name" value="PQ-loop_rpt"/>
</dbReference>
<sequence length="73" mass="8580">KVVHSKFLSIGIIITGWIYFVAWSISFYPQIILNFTRKSVVGLNFDFLLLNIIGFMCYATYNILMYFNPYIQV</sequence>
<keyword evidence="4 9" id="KW-0812">Transmembrane</keyword>
<gene>
    <name evidence="10" type="ORF">LOAG_15005</name>
</gene>
<reference evidence="10" key="1">
    <citation type="submission" date="2012-04" db="EMBL/GenBank/DDBJ databases">
        <title>The Genome Sequence of Loa loa.</title>
        <authorList>
            <consortium name="The Broad Institute Genome Sequencing Platform"/>
            <consortium name="Broad Institute Genome Sequencing Center for Infectious Disease"/>
            <person name="Nutman T.B."/>
            <person name="Fink D.L."/>
            <person name="Russ C."/>
            <person name="Young S."/>
            <person name="Zeng Q."/>
            <person name="Gargeya S."/>
            <person name="Alvarado L."/>
            <person name="Berlin A."/>
            <person name="Chapman S.B."/>
            <person name="Chen Z."/>
            <person name="Freedman E."/>
            <person name="Gellesch M."/>
            <person name="Goldberg J."/>
            <person name="Griggs A."/>
            <person name="Gujja S."/>
            <person name="Heilman E.R."/>
            <person name="Heiman D."/>
            <person name="Howarth C."/>
            <person name="Mehta T."/>
            <person name="Neiman D."/>
            <person name="Pearson M."/>
            <person name="Roberts A."/>
            <person name="Saif S."/>
            <person name="Shea T."/>
            <person name="Shenoy N."/>
            <person name="Sisk P."/>
            <person name="Stolte C."/>
            <person name="Sykes S."/>
            <person name="White J."/>
            <person name="Yandava C."/>
            <person name="Haas B."/>
            <person name="Henn M.R."/>
            <person name="Nusbaum C."/>
            <person name="Birren B."/>
        </authorList>
    </citation>
    <scope>NUCLEOTIDE SEQUENCE [LARGE SCALE GENOMIC DNA]</scope>
</reference>
<dbReference type="GO" id="GO:0012505">
    <property type="term" value="C:endomembrane system"/>
    <property type="evidence" value="ECO:0007669"/>
    <property type="project" value="UniProtKB-SubCell"/>
</dbReference>
<protein>
    <submittedName>
        <fullName evidence="10">Uncharacterized protein</fullName>
    </submittedName>
</protein>
<keyword evidence="7 9" id="KW-0472">Membrane</keyword>
<dbReference type="Gene3D" id="1.20.1280.290">
    <property type="match status" value="1"/>
</dbReference>
<name>A0A1S0TGS7_LOALO</name>